<reference evidence="10 11" key="1">
    <citation type="submission" date="2020-07" db="EMBL/GenBank/DDBJ databases">
        <title>Genomic Encyclopedia of Type Strains, Phase IV (KMG-V): Genome sequencing to study the core and pangenomes of soil and plant-associated prokaryotes.</title>
        <authorList>
            <person name="Whitman W."/>
        </authorList>
    </citation>
    <scope>NUCLEOTIDE SEQUENCE [LARGE SCALE GENOMIC DNA]</scope>
    <source>
        <strain evidence="10 11">RH2WT43</strain>
    </source>
</reference>
<keyword evidence="5 8" id="KW-1133">Transmembrane helix</keyword>
<feature type="transmembrane region" description="Helical" evidence="8">
    <location>
        <begin position="369"/>
        <end position="391"/>
    </location>
</feature>
<evidence type="ECO:0000256" key="3">
    <source>
        <dbReference type="ARBA" id="ARBA00022449"/>
    </source>
</evidence>
<keyword evidence="3" id="KW-0050">Antiport</keyword>
<evidence type="ECO:0000259" key="9">
    <source>
        <dbReference type="Pfam" id="PF00999"/>
    </source>
</evidence>
<keyword evidence="2" id="KW-0813">Transport</keyword>
<dbReference type="Gene3D" id="1.20.1530.20">
    <property type="match status" value="1"/>
</dbReference>
<dbReference type="GO" id="GO:0016020">
    <property type="term" value="C:membrane"/>
    <property type="evidence" value="ECO:0007669"/>
    <property type="project" value="UniProtKB-SubCell"/>
</dbReference>
<feature type="transmembrane region" description="Helical" evidence="8">
    <location>
        <begin position="196"/>
        <end position="215"/>
    </location>
</feature>
<feature type="transmembrane region" description="Helical" evidence="8">
    <location>
        <begin position="29"/>
        <end position="49"/>
    </location>
</feature>
<feature type="transmembrane region" description="Helical" evidence="8">
    <location>
        <begin position="236"/>
        <end position="265"/>
    </location>
</feature>
<keyword evidence="6" id="KW-0406">Ion transport</keyword>
<dbReference type="EMBL" id="JACGXL010000002">
    <property type="protein sequence ID" value="MBA8887425.1"/>
    <property type="molecule type" value="Genomic_DNA"/>
</dbReference>
<protein>
    <submittedName>
        <fullName evidence="10">Kef-type K+ transport system membrane component KefB</fullName>
    </submittedName>
</protein>
<dbReference type="InterPro" id="IPR006153">
    <property type="entry name" value="Cation/H_exchanger_TM"/>
</dbReference>
<feature type="transmembrane region" description="Helical" evidence="8">
    <location>
        <begin position="285"/>
        <end position="303"/>
    </location>
</feature>
<evidence type="ECO:0000313" key="11">
    <source>
        <dbReference type="Proteomes" id="UP000550401"/>
    </source>
</evidence>
<evidence type="ECO:0000256" key="8">
    <source>
        <dbReference type="SAM" id="Phobius"/>
    </source>
</evidence>
<evidence type="ECO:0000256" key="2">
    <source>
        <dbReference type="ARBA" id="ARBA00022448"/>
    </source>
</evidence>
<dbReference type="RefSeq" id="WP_182530498.1">
    <property type="nucleotide sequence ID" value="NZ_JACGXL010000002.1"/>
</dbReference>
<dbReference type="GO" id="GO:1902600">
    <property type="term" value="P:proton transmembrane transport"/>
    <property type="evidence" value="ECO:0007669"/>
    <property type="project" value="InterPro"/>
</dbReference>
<dbReference type="InterPro" id="IPR050794">
    <property type="entry name" value="CPA2_transporter"/>
</dbReference>
<organism evidence="10 11">
    <name type="scientific">Dokdonella fugitiva</name>
    <dbReference type="NCBI Taxonomy" id="328517"/>
    <lineage>
        <taxon>Bacteria</taxon>
        <taxon>Pseudomonadati</taxon>
        <taxon>Pseudomonadota</taxon>
        <taxon>Gammaproteobacteria</taxon>
        <taxon>Lysobacterales</taxon>
        <taxon>Rhodanobacteraceae</taxon>
        <taxon>Dokdonella</taxon>
    </lineage>
</organism>
<feature type="transmembrane region" description="Helical" evidence="8">
    <location>
        <begin position="315"/>
        <end position="338"/>
    </location>
</feature>
<evidence type="ECO:0000256" key="6">
    <source>
        <dbReference type="ARBA" id="ARBA00023065"/>
    </source>
</evidence>
<evidence type="ECO:0000256" key="1">
    <source>
        <dbReference type="ARBA" id="ARBA00004141"/>
    </source>
</evidence>
<evidence type="ECO:0000256" key="5">
    <source>
        <dbReference type="ARBA" id="ARBA00022989"/>
    </source>
</evidence>
<sequence length="415" mass="42686">MPHLLLQLSVILATARVLALLLRRLGQPAVIGEMIAGFVLGPIVFGALAPDWHAALFPKDGLAALQGLSQLGLVLFMFIVGAELRAPDGARARFVAAAWVGIPGVLLPSALGLAVAPALYDGFAPAGVGAWPFALFMAAALAITAFPVMARILKDRDLTRSRVGQLSLAATAIADVLVWILLAFVIASISAHGNAAFARTIGGLALACAIAFGLLRPLLARLLARHASDSRPGGTVLGVLLIGTCAMAAATEWLGLHAVFGAFLAGVCLPRDDRLLDTLVERLEHVAVLVLMPVFFALAGLGTTADAFTGSGVSALLLILAAAVFGKILGAGGGARIAGLDWRSSLAVGSLMNARGLMELIVLKVGLDAGVIGAGMFTLLMAMTIVTTLMATPMLEACLRRGRDGAHAHAATTRE</sequence>
<evidence type="ECO:0000313" key="10">
    <source>
        <dbReference type="EMBL" id="MBA8887425.1"/>
    </source>
</evidence>
<keyword evidence="7 8" id="KW-0472">Membrane</keyword>
<dbReference type="PANTHER" id="PTHR32468:SF0">
    <property type="entry name" value="K(+)_H(+) ANTIPORTER 1"/>
    <property type="match status" value="1"/>
</dbReference>
<keyword evidence="4 8" id="KW-0812">Transmembrane</keyword>
<feature type="transmembrane region" description="Helical" evidence="8">
    <location>
        <begin position="165"/>
        <end position="190"/>
    </location>
</feature>
<feature type="transmembrane region" description="Helical" evidence="8">
    <location>
        <begin position="6"/>
        <end position="22"/>
    </location>
</feature>
<feature type="domain" description="Cation/H+ exchanger transmembrane" evidence="9">
    <location>
        <begin position="14"/>
        <end position="397"/>
    </location>
</feature>
<dbReference type="PANTHER" id="PTHR32468">
    <property type="entry name" value="CATION/H + ANTIPORTER"/>
    <property type="match status" value="1"/>
</dbReference>
<feature type="transmembrane region" description="Helical" evidence="8">
    <location>
        <begin position="61"/>
        <end position="82"/>
    </location>
</feature>
<dbReference type="InterPro" id="IPR038770">
    <property type="entry name" value="Na+/solute_symporter_sf"/>
</dbReference>
<comment type="caution">
    <text evidence="10">The sequence shown here is derived from an EMBL/GenBank/DDBJ whole genome shotgun (WGS) entry which is preliminary data.</text>
</comment>
<keyword evidence="11" id="KW-1185">Reference proteome</keyword>
<feature type="transmembrane region" description="Helical" evidence="8">
    <location>
        <begin position="131"/>
        <end position="153"/>
    </location>
</feature>
<dbReference type="AlphaFoldDB" id="A0A839EUJ9"/>
<proteinExistence type="predicted"/>
<name>A0A839EUJ9_9GAMM</name>
<dbReference type="Proteomes" id="UP000550401">
    <property type="component" value="Unassembled WGS sequence"/>
</dbReference>
<comment type="subcellular location">
    <subcellularLocation>
        <location evidence="1">Membrane</location>
        <topology evidence="1">Multi-pass membrane protein</topology>
    </subcellularLocation>
</comment>
<evidence type="ECO:0000256" key="4">
    <source>
        <dbReference type="ARBA" id="ARBA00022692"/>
    </source>
</evidence>
<gene>
    <name evidence="10" type="ORF">FHW12_001639</name>
</gene>
<accession>A0A839EUJ9</accession>
<dbReference type="Pfam" id="PF00999">
    <property type="entry name" value="Na_H_Exchanger"/>
    <property type="match status" value="1"/>
</dbReference>
<feature type="transmembrane region" description="Helical" evidence="8">
    <location>
        <begin position="94"/>
        <end position="119"/>
    </location>
</feature>
<dbReference type="GO" id="GO:0015297">
    <property type="term" value="F:antiporter activity"/>
    <property type="evidence" value="ECO:0007669"/>
    <property type="project" value="UniProtKB-KW"/>
</dbReference>
<evidence type="ECO:0000256" key="7">
    <source>
        <dbReference type="ARBA" id="ARBA00023136"/>
    </source>
</evidence>